<evidence type="ECO:0000256" key="1">
    <source>
        <dbReference type="SAM" id="MobiDB-lite"/>
    </source>
</evidence>
<feature type="compositionally biased region" description="Basic and acidic residues" evidence="1">
    <location>
        <begin position="285"/>
        <end position="297"/>
    </location>
</feature>
<feature type="transmembrane region" description="Helical" evidence="2">
    <location>
        <begin position="6"/>
        <end position="26"/>
    </location>
</feature>
<keyword evidence="2" id="KW-0472">Membrane</keyword>
<dbReference type="AlphaFoldDB" id="A0A7S3ZA27"/>
<evidence type="ECO:0000256" key="2">
    <source>
        <dbReference type="SAM" id="Phobius"/>
    </source>
</evidence>
<feature type="region of interest" description="Disordered" evidence="1">
    <location>
        <begin position="341"/>
        <end position="392"/>
    </location>
</feature>
<name>A0A7S3ZA27_9EUKA</name>
<feature type="transmembrane region" description="Helical" evidence="2">
    <location>
        <begin position="216"/>
        <end position="236"/>
    </location>
</feature>
<dbReference type="EMBL" id="HBIV01039572">
    <property type="protein sequence ID" value="CAE0676320.1"/>
    <property type="molecule type" value="Transcribed_RNA"/>
</dbReference>
<reference evidence="3" key="1">
    <citation type="submission" date="2021-01" db="EMBL/GenBank/DDBJ databases">
        <authorList>
            <person name="Corre E."/>
            <person name="Pelletier E."/>
            <person name="Niang G."/>
            <person name="Scheremetjew M."/>
            <person name="Finn R."/>
            <person name="Kale V."/>
            <person name="Holt S."/>
            <person name="Cochrane G."/>
            <person name="Meng A."/>
            <person name="Brown T."/>
            <person name="Cohen L."/>
        </authorList>
    </citation>
    <scope>NUCLEOTIDE SEQUENCE</scope>
    <source>
        <strain evidence="3">CCCM811</strain>
    </source>
</reference>
<feature type="region of interest" description="Disordered" evidence="1">
    <location>
        <begin position="411"/>
        <end position="431"/>
    </location>
</feature>
<feature type="transmembrane region" description="Helical" evidence="2">
    <location>
        <begin position="176"/>
        <end position="196"/>
    </location>
</feature>
<feature type="region of interest" description="Disordered" evidence="1">
    <location>
        <begin position="248"/>
        <end position="320"/>
    </location>
</feature>
<keyword evidence="2" id="KW-1133">Transmembrane helix</keyword>
<feature type="transmembrane region" description="Helical" evidence="2">
    <location>
        <begin position="138"/>
        <end position="164"/>
    </location>
</feature>
<feature type="compositionally biased region" description="Polar residues" evidence="1">
    <location>
        <begin position="303"/>
        <end position="320"/>
    </location>
</feature>
<feature type="compositionally biased region" description="Polar residues" evidence="1">
    <location>
        <begin position="382"/>
        <end position="392"/>
    </location>
</feature>
<accession>A0A7S3ZA27</accession>
<gene>
    <name evidence="3" type="ORF">LGLO00237_LOCUS28098</name>
</gene>
<feature type="compositionally biased region" description="Basic and acidic residues" evidence="1">
    <location>
        <begin position="419"/>
        <end position="431"/>
    </location>
</feature>
<evidence type="ECO:0000313" key="3">
    <source>
        <dbReference type="EMBL" id="CAE0676320.1"/>
    </source>
</evidence>
<feature type="transmembrane region" description="Helical" evidence="2">
    <location>
        <begin position="76"/>
        <end position="94"/>
    </location>
</feature>
<keyword evidence="2" id="KW-0812">Transmembrane</keyword>
<protein>
    <submittedName>
        <fullName evidence="3">Uncharacterized protein</fullName>
    </submittedName>
</protein>
<feature type="transmembrane region" description="Helical" evidence="2">
    <location>
        <begin position="106"/>
        <end position="126"/>
    </location>
</feature>
<sequence>MVPPNAAMIVLALFAVEAFMALFQLVRRTHSSHHRVAWWILLVTRLLESIHCMELLDVIDLKDHHPFIIHNTCHLYIIYTWPILVEAIVGKGALRAIRRYWGASRRWTITFFISAIILAVSTIVQFTNGSNVSEYGIISAKLIALVFYDTPAVLSVCVQLCALACKPFNWETIREFIVLSTTAVVALTAIVIYYIPDLEWHRGDGDVHRRRFFEEIAFIFAAPLLMWSLWSTKARGVSQSPVRMRRFSPARIRPRMSSSNSEGSQKHIPKMRASSPARIGRSRSPRSESKDDGDCDSRPTPMTIPSSRTERSSSLNIPTIHLSSSPCIGPSLILRFETNGKDAEDRASTMSPSSEFEGPSFPNSPTAPVGHPRPEIKVADSDLSTATGGSFSLNISPTCSSLPACVGQSITPRSETAIVEDRSPHSDPTET</sequence>
<feature type="compositionally biased region" description="Low complexity" evidence="1">
    <location>
        <begin position="351"/>
        <end position="364"/>
    </location>
</feature>
<proteinExistence type="predicted"/>
<organism evidence="3">
    <name type="scientific">Lotharella globosa</name>
    <dbReference type="NCBI Taxonomy" id="91324"/>
    <lineage>
        <taxon>Eukaryota</taxon>
        <taxon>Sar</taxon>
        <taxon>Rhizaria</taxon>
        <taxon>Cercozoa</taxon>
        <taxon>Chlorarachniophyceae</taxon>
        <taxon>Lotharella</taxon>
    </lineage>
</organism>